<feature type="domain" description="Type I restriction enzyme R protein N-terminal" evidence="1">
    <location>
        <begin position="5"/>
        <end position="107"/>
    </location>
</feature>
<proteinExistence type="predicted"/>
<dbReference type="Pfam" id="PF13588">
    <property type="entry name" value="HSDR_N_2"/>
    <property type="match status" value="1"/>
</dbReference>
<evidence type="ECO:0000313" key="2">
    <source>
        <dbReference type="EMBL" id="KIO76795.1"/>
    </source>
</evidence>
<organism evidence="2 3">
    <name type="scientific">Pedobacter lusitanus</name>
    <dbReference type="NCBI Taxonomy" id="1503925"/>
    <lineage>
        <taxon>Bacteria</taxon>
        <taxon>Pseudomonadati</taxon>
        <taxon>Bacteroidota</taxon>
        <taxon>Sphingobacteriia</taxon>
        <taxon>Sphingobacteriales</taxon>
        <taxon>Sphingobacteriaceae</taxon>
        <taxon>Pedobacter</taxon>
    </lineage>
</organism>
<dbReference type="Proteomes" id="UP000032049">
    <property type="component" value="Unassembled WGS sequence"/>
</dbReference>
<dbReference type="AlphaFoldDB" id="A0A0D0GKU3"/>
<protein>
    <submittedName>
        <fullName evidence="2">NTPase (NACHT family)</fullName>
    </submittedName>
</protein>
<dbReference type="Gene3D" id="3.40.50.300">
    <property type="entry name" value="P-loop containing nucleotide triphosphate hydrolases"/>
    <property type="match status" value="1"/>
</dbReference>
<keyword evidence="3" id="KW-1185">Reference proteome</keyword>
<evidence type="ECO:0000259" key="1">
    <source>
        <dbReference type="Pfam" id="PF13588"/>
    </source>
</evidence>
<dbReference type="STRING" id="1503925.TH53_12800"/>
<name>A0A0D0GKU3_9SPHI</name>
<dbReference type="InterPro" id="IPR029464">
    <property type="entry name" value="HSDR_N"/>
</dbReference>
<dbReference type="InterPro" id="IPR027417">
    <property type="entry name" value="P-loop_NTPase"/>
</dbReference>
<dbReference type="SUPFAM" id="SSF52540">
    <property type="entry name" value="P-loop containing nucleoside triphosphate hydrolases"/>
    <property type="match status" value="1"/>
</dbReference>
<sequence>MILMNEEEIRGKLILPFLNELGFDLSEISLEKSFSIRLGKTEHIINGRSDVLCRRNGKNLFIIELKKDSVDILQKDIDQGISYARALIDDIAPFTIITNGKTTKIFDSISRVDLTGKKISEHSDFWKNGYMLSTDEELRIRYEALKNFISFSDENLKIFCGNQVQDRMGPIVGNIGDPTSKFVIDLFVQRKNLQSSFNSFVDSDGSFFAIVGTAGVGKTNTMCSLALQSLENSFVFFYNAAIINKSPLEHIAQDLNGVFSSKSESNSVLKKLDELGRFLNKNVFLFIDAIDESVNTNISLELSELAVATRNLNKVKVCISCKSNIWKNILTVSGTHTHLFEELNKFHQPIGSLDNNPGFLLKDFTEQELTGIVPLYRNAFGFKGEISENLLKELRNGFFLRIFSEVYSHKLIPEKIDDKDLIKSYLKQSFEKTKIDFQTGMRILSKIGIILINHKYSEWDAFNDDGLEIETLLENLNFSLNETLPEDLFARNILTKSNKEDSYNISFYYSKIRDYVICFHSYKLDQLGDNEFYKILDDFYSNYIGQSAIEFYLENATESHKYTLIKYKKDKALAYVNSYNSYLEENFKNSKKLFLPKTDGEIGIALPVDLIKKDGYALFPLKSAASEKILHKHLEDAFSGEYWNSRMYEIGAYTVYGSNYSLLVADQGKAVKKQIFKQLKDIIQKGKLSAYNSEILIMEQVSLIIYYYQKQLGYNDRIDDLYMPRFELIYPIDLQDLQKRIYRFRAYEYYRRLDYSIPSSTIDLRVEDAVKNNLDIPTLNITGDFPPFEELSKIVGILQKKRNP</sequence>
<comment type="caution">
    <text evidence="2">The sequence shown here is derived from an EMBL/GenBank/DDBJ whole genome shotgun (WGS) entry which is preliminary data.</text>
</comment>
<evidence type="ECO:0000313" key="3">
    <source>
        <dbReference type="Proteomes" id="UP000032049"/>
    </source>
</evidence>
<dbReference type="Gene3D" id="3.90.1570.30">
    <property type="match status" value="1"/>
</dbReference>
<dbReference type="EMBL" id="JXRA01000054">
    <property type="protein sequence ID" value="KIO76795.1"/>
    <property type="molecule type" value="Genomic_DNA"/>
</dbReference>
<accession>A0A0D0GKU3</accession>
<gene>
    <name evidence="2" type="ORF">TH53_12800</name>
</gene>
<reference evidence="2 3" key="1">
    <citation type="submission" date="2015-01" db="EMBL/GenBank/DDBJ databases">
        <title>Draft genome sequence of Pedobacter sp. NL19 isolated from sludge of an effluent treatment pond in an abandoned uranium mine.</title>
        <authorList>
            <person name="Santos T."/>
            <person name="Caetano T."/>
            <person name="Covas C."/>
            <person name="Cruz A."/>
            <person name="Mendo S."/>
        </authorList>
    </citation>
    <scope>NUCLEOTIDE SEQUENCE [LARGE SCALE GENOMIC DNA]</scope>
    <source>
        <strain evidence="2 3">NL19</strain>
    </source>
</reference>